<evidence type="ECO:0000313" key="1">
    <source>
        <dbReference type="EMBL" id="MBO8443234.1"/>
    </source>
</evidence>
<dbReference type="InterPro" id="IPR010664">
    <property type="entry name" value="LipoPS_assembly_LptC-rel"/>
</dbReference>
<dbReference type="Pfam" id="PF06835">
    <property type="entry name" value="LptC"/>
    <property type="match status" value="1"/>
</dbReference>
<dbReference type="GO" id="GO:0015221">
    <property type="term" value="F:lipopolysaccharide transmembrane transporter activity"/>
    <property type="evidence" value="ECO:0007669"/>
    <property type="project" value="InterPro"/>
</dbReference>
<dbReference type="AlphaFoldDB" id="A0A9D9H9T7"/>
<dbReference type="EMBL" id="JADIMU010000036">
    <property type="protein sequence ID" value="MBO8443234.1"/>
    <property type="molecule type" value="Genomic_DNA"/>
</dbReference>
<reference evidence="1" key="2">
    <citation type="journal article" date="2021" name="PeerJ">
        <title>Extensive microbial diversity within the chicken gut microbiome revealed by metagenomics and culture.</title>
        <authorList>
            <person name="Gilroy R."/>
            <person name="Ravi A."/>
            <person name="Getino M."/>
            <person name="Pursley I."/>
            <person name="Horton D.L."/>
            <person name="Alikhan N.F."/>
            <person name="Baker D."/>
            <person name="Gharbi K."/>
            <person name="Hall N."/>
            <person name="Watson M."/>
            <person name="Adriaenssens E.M."/>
            <person name="Foster-Nyarko E."/>
            <person name="Jarju S."/>
            <person name="Secka A."/>
            <person name="Antonio M."/>
            <person name="Oren A."/>
            <person name="Chaudhuri R.R."/>
            <person name="La Ragione R."/>
            <person name="Hildebrand F."/>
            <person name="Pallen M.J."/>
        </authorList>
    </citation>
    <scope>NUCLEOTIDE SEQUENCE</scope>
    <source>
        <strain evidence="1">11167</strain>
    </source>
</reference>
<dbReference type="NCBIfam" id="TIGR04409">
    <property type="entry name" value="LptC_YrbK"/>
    <property type="match status" value="1"/>
</dbReference>
<comment type="caution">
    <text evidence="1">The sequence shown here is derived from an EMBL/GenBank/DDBJ whole genome shotgun (WGS) entry which is preliminary data.</text>
</comment>
<dbReference type="Proteomes" id="UP000823633">
    <property type="component" value="Unassembled WGS sequence"/>
</dbReference>
<reference evidence="1" key="1">
    <citation type="submission" date="2020-10" db="EMBL/GenBank/DDBJ databases">
        <authorList>
            <person name="Gilroy R."/>
        </authorList>
    </citation>
    <scope>NUCLEOTIDE SEQUENCE</scope>
    <source>
        <strain evidence="1">11167</strain>
    </source>
</reference>
<name>A0A9D9H9T7_9SPIR</name>
<proteinExistence type="predicted"/>
<accession>A0A9D9H9T7</accession>
<dbReference type="InterPro" id="IPR026265">
    <property type="entry name" value="LptC"/>
</dbReference>
<dbReference type="GO" id="GO:0005886">
    <property type="term" value="C:plasma membrane"/>
    <property type="evidence" value="ECO:0007669"/>
    <property type="project" value="InterPro"/>
</dbReference>
<dbReference type="PROSITE" id="PS51257">
    <property type="entry name" value="PROKAR_LIPOPROTEIN"/>
    <property type="match status" value="1"/>
</dbReference>
<evidence type="ECO:0000313" key="2">
    <source>
        <dbReference type="Proteomes" id="UP000823633"/>
    </source>
</evidence>
<sequence length="176" mass="18974">MRTVPLLLLIALLCSCTLDDGTYAESQAAIIERPDIVLIESTSRLFQEGQEPLVLTAGRLSYWMDEERMEVEELHFTQNSDDGQVDITGSADHARIDTASSIMELSGSVDLSSRSAGLSISGDQLIFDTQEQTIDAPGEVHVSFDGGSLRAIGLSADLDSMHMDLGQIIDGEVVGD</sequence>
<organism evidence="1 2">
    <name type="scientific">Candidatus Aphodenecus pullistercoris</name>
    <dbReference type="NCBI Taxonomy" id="2840669"/>
    <lineage>
        <taxon>Bacteria</taxon>
        <taxon>Pseudomonadati</taxon>
        <taxon>Spirochaetota</taxon>
        <taxon>Spirochaetia</taxon>
        <taxon>Spirochaetales</taxon>
        <taxon>Candidatus Aphodenecus</taxon>
    </lineage>
</organism>
<dbReference type="Gene3D" id="2.60.450.10">
    <property type="entry name" value="Lipopolysaccharide (LPS) transport protein A like domain"/>
    <property type="match status" value="1"/>
</dbReference>
<gene>
    <name evidence="1" type="primary">lptC</name>
    <name evidence="1" type="ORF">IAC42_05685</name>
</gene>
<protein>
    <submittedName>
        <fullName evidence="1">LPS export ABC transporter periplasmic protein LptC</fullName>
    </submittedName>
</protein>